<dbReference type="InterPro" id="IPR000700">
    <property type="entry name" value="PAS-assoc_C"/>
</dbReference>
<dbReference type="SUPFAM" id="SSF55785">
    <property type="entry name" value="PYP-like sensor domain (PAS domain)"/>
    <property type="match status" value="2"/>
</dbReference>
<dbReference type="PANTHER" id="PTHR43047">
    <property type="entry name" value="TWO-COMPONENT HISTIDINE PROTEIN KINASE"/>
    <property type="match status" value="1"/>
</dbReference>
<reference evidence="10" key="1">
    <citation type="journal article" date="2015" name="Genome Announc.">
        <title>High-Quality Draft Genome Sequence of Desulfovibrio carbinoliphilus FW-101-2B, an Organic Acid-Oxidizing Sulfate-Reducing Bacterium Isolated from Uranium(VI)-Contaminated Groundwater.</title>
        <authorList>
            <person name="Ramsay B.D."/>
            <person name="Hwang C."/>
            <person name="Woo H.L."/>
            <person name="Carroll S.L."/>
            <person name="Lucas S."/>
            <person name="Han J."/>
            <person name="Lapidus A.L."/>
            <person name="Cheng J.F."/>
            <person name="Goodwin L.A."/>
            <person name="Pitluck S."/>
            <person name="Peters L."/>
            <person name="Chertkov O."/>
            <person name="Held B."/>
            <person name="Detter J.C."/>
            <person name="Han C.S."/>
            <person name="Tapia R."/>
            <person name="Land M.L."/>
            <person name="Hauser L.J."/>
            <person name="Kyrpides N.C."/>
            <person name="Ivanova N.N."/>
            <person name="Mikhailova N."/>
            <person name="Pagani I."/>
            <person name="Woyke T."/>
            <person name="Arkin A.P."/>
            <person name="Dehal P."/>
            <person name="Chivian D."/>
            <person name="Criddle C.S."/>
            <person name="Wu W."/>
            <person name="Chakraborty R."/>
            <person name="Hazen T.C."/>
            <person name="Fields M.W."/>
        </authorList>
    </citation>
    <scope>NUCLEOTIDE SEQUENCE [LARGE SCALE GENOMIC DNA]</scope>
    <source>
        <strain evidence="10">FW-101-2B</strain>
    </source>
</reference>
<organism evidence="9 10">
    <name type="scientific">Solidesulfovibrio carbinoliphilus subsp. oakridgensis</name>
    <dbReference type="NCBI Taxonomy" id="694327"/>
    <lineage>
        <taxon>Bacteria</taxon>
        <taxon>Pseudomonadati</taxon>
        <taxon>Thermodesulfobacteriota</taxon>
        <taxon>Desulfovibrionia</taxon>
        <taxon>Desulfovibrionales</taxon>
        <taxon>Desulfovibrionaceae</taxon>
        <taxon>Solidesulfovibrio</taxon>
    </lineage>
</organism>
<dbReference type="GO" id="GO:0009927">
    <property type="term" value="F:histidine phosphotransfer kinase activity"/>
    <property type="evidence" value="ECO:0007669"/>
    <property type="project" value="TreeGrafter"/>
</dbReference>
<dbReference type="CDD" id="cd00130">
    <property type="entry name" value="PAS"/>
    <property type="match status" value="2"/>
</dbReference>
<evidence type="ECO:0000256" key="2">
    <source>
        <dbReference type="ARBA" id="ARBA00012438"/>
    </source>
</evidence>
<dbReference type="InterPro" id="IPR005467">
    <property type="entry name" value="His_kinase_dom"/>
</dbReference>
<dbReference type="InterPro" id="IPR003661">
    <property type="entry name" value="HisK_dim/P_dom"/>
</dbReference>
<keyword evidence="5 9" id="KW-0418">Kinase</keyword>
<feature type="domain" description="Histidine kinase" evidence="6">
    <location>
        <begin position="530"/>
        <end position="764"/>
    </location>
</feature>
<dbReference type="InterPro" id="IPR036890">
    <property type="entry name" value="HATPase_C_sf"/>
</dbReference>
<feature type="domain" description="PAS" evidence="7">
    <location>
        <begin position="223"/>
        <end position="269"/>
    </location>
</feature>
<dbReference type="SUPFAM" id="SSF47384">
    <property type="entry name" value="Homodimeric domain of signal transducing histidine kinase"/>
    <property type="match status" value="1"/>
</dbReference>
<evidence type="ECO:0000256" key="4">
    <source>
        <dbReference type="ARBA" id="ARBA00022679"/>
    </source>
</evidence>
<dbReference type="InterPro" id="IPR001610">
    <property type="entry name" value="PAC"/>
</dbReference>
<dbReference type="OrthoDB" id="9779002at2"/>
<dbReference type="SMART" id="SM00086">
    <property type="entry name" value="PAC"/>
    <property type="match status" value="2"/>
</dbReference>
<evidence type="ECO:0000256" key="5">
    <source>
        <dbReference type="ARBA" id="ARBA00022777"/>
    </source>
</evidence>
<evidence type="ECO:0000259" key="8">
    <source>
        <dbReference type="PROSITE" id="PS50113"/>
    </source>
</evidence>
<dbReference type="eggNOG" id="COG3829">
    <property type="taxonomic scope" value="Bacteria"/>
</dbReference>
<dbReference type="Pfam" id="PF00989">
    <property type="entry name" value="PAS"/>
    <property type="match status" value="1"/>
</dbReference>
<proteinExistence type="predicted"/>
<dbReference type="FunFam" id="3.30.565.10:FF:000006">
    <property type="entry name" value="Sensor histidine kinase WalK"/>
    <property type="match status" value="1"/>
</dbReference>
<dbReference type="SMART" id="SM00091">
    <property type="entry name" value="PAS"/>
    <property type="match status" value="2"/>
</dbReference>
<dbReference type="eggNOG" id="COG2205">
    <property type="taxonomic scope" value="Bacteria"/>
</dbReference>
<dbReference type="InterPro" id="IPR000014">
    <property type="entry name" value="PAS"/>
</dbReference>
<keyword evidence="10" id="KW-1185">Reference proteome</keyword>
<dbReference type="SMART" id="SM00388">
    <property type="entry name" value="HisKA"/>
    <property type="match status" value="1"/>
</dbReference>
<dbReference type="Gene3D" id="3.30.450.20">
    <property type="entry name" value="PAS domain"/>
    <property type="match status" value="2"/>
</dbReference>
<dbReference type="SMART" id="SM00387">
    <property type="entry name" value="HATPase_c"/>
    <property type="match status" value="1"/>
</dbReference>
<gene>
    <name evidence="9" type="ORF">DFW101_0641</name>
</gene>
<accession>G7QE02</accession>
<dbReference type="CDD" id="cd00082">
    <property type="entry name" value="HisKA"/>
    <property type="match status" value="1"/>
</dbReference>
<feature type="domain" description="PAS" evidence="7">
    <location>
        <begin position="363"/>
        <end position="433"/>
    </location>
</feature>
<keyword evidence="3" id="KW-0597">Phosphoprotein</keyword>
<dbReference type="EC" id="2.7.13.3" evidence="2"/>
<comment type="catalytic activity">
    <reaction evidence="1">
        <text>ATP + protein L-histidine = ADP + protein N-phospho-L-histidine.</text>
        <dbReference type="EC" id="2.7.13.3"/>
    </reaction>
</comment>
<evidence type="ECO:0000259" key="6">
    <source>
        <dbReference type="PROSITE" id="PS50109"/>
    </source>
</evidence>
<dbReference type="InterPro" id="IPR035965">
    <property type="entry name" value="PAS-like_dom_sf"/>
</dbReference>
<dbReference type="InterPro" id="IPR013656">
    <property type="entry name" value="PAS_4"/>
</dbReference>
<dbReference type="InterPro" id="IPR018771">
    <property type="entry name" value="PocR_dom"/>
</dbReference>
<dbReference type="HOGENOM" id="CLU_355918_0_0_7"/>
<evidence type="ECO:0000259" key="7">
    <source>
        <dbReference type="PROSITE" id="PS50112"/>
    </source>
</evidence>
<evidence type="ECO:0000256" key="3">
    <source>
        <dbReference type="ARBA" id="ARBA00022553"/>
    </source>
</evidence>
<dbReference type="Proteomes" id="UP000004662">
    <property type="component" value="Chromosome"/>
</dbReference>
<dbReference type="GO" id="GO:0005886">
    <property type="term" value="C:plasma membrane"/>
    <property type="evidence" value="ECO:0007669"/>
    <property type="project" value="TreeGrafter"/>
</dbReference>
<dbReference type="Pfam" id="PF00512">
    <property type="entry name" value="HisKA"/>
    <property type="match status" value="1"/>
</dbReference>
<dbReference type="GO" id="GO:0000155">
    <property type="term" value="F:phosphorelay sensor kinase activity"/>
    <property type="evidence" value="ECO:0007669"/>
    <property type="project" value="InterPro"/>
</dbReference>
<dbReference type="GO" id="GO:0006355">
    <property type="term" value="P:regulation of DNA-templated transcription"/>
    <property type="evidence" value="ECO:0007669"/>
    <property type="project" value="InterPro"/>
</dbReference>
<evidence type="ECO:0000313" key="9">
    <source>
        <dbReference type="EMBL" id="EHJ46658.1"/>
    </source>
</evidence>
<feature type="domain" description="PAC" evidence="8">
    <location>
        <begin position="310"/>
        <end position="362"/>
    </location>
</feature>
<dbReference type="PROSITE" id="PS50109">
    <property type="entry name" value="HIS_KIN"/>
    <property type="match status" value="1"/>
</dbReference>
<dbReference type="EMBL" id="CM001368">
    <property type="protein sequence ID" value="EHJ46658.1"/>
    <property type="molecule type" value="Genomic_DNA"/>
</dbReference>
<dbReference type="InterPro" id="IPR013767">
    <property type="entry name" value="PAS_fold"/>
</dbReference>
<dbReference type="SUPFAM" id="SSF55874">
    <property type="entry name" value="ATPase domain of HSP90 chaperone/DNA topoisomerase II/histidine kinase"/>
    <property type="match status" value="1"/>
</dbReference>
<dbReference type="InterPro" id="IPR004358">
    <property type="entry name" value="Sig_transdc_His_kin-like_C"/>
</dbReference>
<evidence type="ECO:0000256" key="1">
    <source>
        <dbReference type="ARBA" id="ARBA00000085"/>
    </source>
</evidence>
<dbReference type="Gene3D" id="3.30.565.10">
    <property type="entry name" value="Histidine kinase-like ATPase, C-terminal domain"/>
    <property type="match status" value="1"/>
</dbReference>
<evidence type="ECO:0000313" key="10">
    <source>
        <dbReference type="Proteomes" id="UP000004662"/>
    </source>
</evidence>
<dbReference type="AlphaFoldDB" id="G7QE02"/>
<keyword evidence="4" id="KW-0808">Transferase</keyword>
<dbReference type="STRING" id="694327.DFW101_0641"/>
<dbReference type="Pfam" id="PF02518">
    <property type="entry name" value="HATPase_c"/>
    <property type="match status" value="1"/>
</dbReference>
<dbReference type="InterPro" id="IPR036097">
    <property type="entry name" value="HisK_dim/P_sf"/>
</dbReference>
<feature type="domain" description="PAC" evidence="8">
    <location>
        <begin position="435"/>
        <end position="487"/>
    </location>
</feature>
<dbReference type="PRINTS" id="PR00344">
    <property type="entry name" value="BCTRLSENSOR"/>
</dbReference>
<name>G7QE02_9BACT</name>
<dbReference type="Pfam" id="PF10114">
    <property type="entry name" value="PocR"/>
    <property type="match status" value="1"/>
</dbReference>
<dbReference type="NCBIfam" id="TIGR00229">
    <property type="entry name" value="sensory_box"/>
    <property type="match status" value="2"/>
</dbReference>
<dbReference type="PROSITE" id="PS50112">
    <property type="entry name" value="PAS"/>
    <property type="match status" value="2"/>
</dbReference>
<dbReference type="RefSeq" id="WP_009180091.1">
    <property type="nucleotide sequence ID" value="NZ_CM001368.1"/>
</dbReference>
<dbReference type="InterPro" id="IPR003594">
    <property type="entry name" value="HATPase_dom"/>
</dbReference>
<dbReference type="eggNOG" id="COG4936">
    <property type="taxonomic scope" value="Bacteria"/>
</dbReference>
<dbReference type="PANTHER" id="PTHR43047:SF72">
    <property type="entry name" value="OSMOSENSING HISTIDINE PROTEIN KINASE SLN1"/>
    <property type="match status" value="1"/>
</dbReference>
<dbReference type="PROSITE" id="PS50113">
    <property type="entry name" value="PAC"/>
    <property type="match status" value="2"/>
</dbReference>
<protein>
    <recommendedName>
        <fullName evidence="2">histidine kinase</fullName>
        <ecNumber evidence="2">2.7.13.3</ecNumber>
    </recommendedName>
</protein>
<dbReference type="Gene3D" id="1.10.287.130">
    <property type="match status" value="1"/>
</dbReference>
<dbReference type="Pfam" id="PF08448">
    <property type="entry name" value="PAS_4"/>
    <property type="match status" value="1"/>
</dbReference>
<sequence length="782" mass="85704">MTIDPTGAKALLQKDCPREAGAGEADGVGTEVPDDLRFEDIFILEDIQGLQDAFAAAAKVASLITDPDGRPLTRPSNFTTLCQDIIRATAKGRADCLHSDQSLGKACLAGPFIGTCLSAGLLDGATSIHFGDRHIANWLVGQVLDETMDTEAIVAYGRSIGADETAFRRALDQVPRMSRERFAKICQALDRFARHISALALGNHQQAQRIRELRQTRDRLGIRDRNLADIIDFLPDPTLVLDEDGTVIFWNRALEKLTGVAAVDMLGKSDFAYGTAFYGSPTPLLVDYARGAVSRPDPRYAVTEIGADAIIAEVTLLSLPGGDRQVWGKAVALRDGTGRIIGGIETIRDVTERHQADTALRESEEKFRRIVETAHEGVLVLDGDFKATFANRRMADMLGYAPDDMLGRHFEDFVADDHLPLAREREARLRQGESGVFEHRLKTREGGGLWALVSASPLYDVSGASLGALGMFTDITDRKRIEEELANHRHRLEAEVEERTRDLRLQAMELAEANIRMSELDRLKSAFLSTVSHELRTPLTSILGFAKLIGRDFTEQFLPLASGQAALEARGRRIADNLSVVFHEAERLTRLINDVLDLSRIESGSMHWRDRRIAPLDVLRTAARSIAGLLAARPEIVFVFDATEQVPDLFMDPDQLIQVVSNLLQNAVKFTRTGEVRMTVRTDGEAVQIVVADSGIGIPESELESIFGKFHQVGRGDTLSDAAKGTGLGLAICGQIVRHYGGRIWATSRLGQGSAFHVRLPCLAQEEGPARIPDAAKCAETP</sequence>